<reference evidence="9 10" key="1">
    <citation type="journal article" date="2012" name="J. Bacteriol.">
        <title>Complete Genome Sequence of the Fruiting Myxobacterium Corallococcus coralloides DSM 2259.</title>
        <authorList>
            <person name="Huntley S."/>
            <person name="Zhang Y."/>
            <person name="Treuner-Lange A."/>
            <person name="Kneip S."/>
            <person name="Sensen C.W."/>
            <person name="Sogaard-Andersen L."/>
        </authorList>
    </citation>
    <scope>NUCLEOTIDE SEQUENCE [LARGE SCALE GENOMIC DNA]</scope>
    <source>
        <strain evidence="10">ATCC 25202 / DSM 2259 / NBRC 100086 / M2</strain>
    </source>
</reference>
<dbReference type="InterPro" id="IPR022385">
    <property type="entry name" value="Rhs_assc_core"/>
</dbReference>
<dbReference type="KEGG" id="ccx:COCOR_04583"/>
<keyword evidence="2" id="KW-0964">Secreted</keyword>
<sequence>MGALASLPLLYCAPAPTSSPQVASQAAPLGLPSDTVLATETVNGLAVGTLSGQGLVRHSGTAAYSIPLWVPDGRAGMQPGLALQYDSGMGNGELGVGWSLSGLSRITRCRRTTLHEGADREIRFDNGDAGDRFCLDGQRLVLTGGPTGTSSPYGGHLSEYRTEQDSHIKVVSFSPDTRGPTSFKVFLKDGRILTMGGGVNASLEGPRVSVALSYQSPSVPRFYTTDYSQQVRWAWGVSRVEDRSGNYLRVDYRLQSHPSDPSAIEQLPDRIDYTGSTADPQGTTTRSVRFQYEARPDPSDAFVGGLKQKRTQRLKRIEMWGPNPVTPGLLRSYTLTYGLATLSLRSRLDAVQACDGAGICLPRTRFTWTPGDATFTELDTNIAHSEGHLLTGDINGDGRDDLIQGAAFFYLSTGIGIDGTPRTVKYYDSHCPEGEERYLDIDGDDRLELVITGKKLSSLGGYQYRNCLYRPTASGSSTAFEFVDDPQEPWVHQARGLYVLDLNGDGFAEWVRGVGAYAQGGMPGQTLGYRLNNAGTLANYVTTTPRHQNNVRGYAVDVNGSGKSSLLLRSTGVGFQAYGLEGATNTVVTQPLSLAQDDGKQYYFADVTGDGLMDAVAAQVGQGQLRVAVNTGNGFAEPVAWNVGAQNHTVGTLNLDDSGVRVVDYNGDGRHDLLLMGGSSDPLAPMLPRKVTVLVSTGTGFTQVRLPFTVGSQFPGTATEPAGWDWSNVLDVNGDGQLDFVQVVNGSLHVYVRQGTPGDLLTRVDDGLSAFERFEYAPLSDASVYTPAQSCAYPMRCARTGLWLVRLHEQDSGRAQPRATKFTYQDGRFDRKGRGWLGFARRVEQDLLRLSTRTATYDNVTREGTFYTKAGLPLELRTLIPLEDGGTYEVVTSSTYQAESRHGGKVLDVYPQMLAWQEKEGGYLLFQGQKTRAQDAYGNVTSLEELTDEVVSGAASGNRYRMLTTAQFDTSESDWLISQQRRLSQTHTILDGGTRTRVVEHDYYPGTGLLQRTRVEPTAPAGVVDGGSELLLTTTYERDAGFGLVSAVVSEGSGQVRTERIAYDELDQTYPKAFTNALGHTQEVAHHPGLGVVAAVQDPNGVQVMYRYDGLGRLRFEDSPDSADVTYSHLADGAGRPKVAASVKTGPTTSRSADITYDRLGREVLRRWQAYEGAYVAMEQVYDAKGRPVSRALPHLEPVLPALFNITYDNLDRPLREQHPDGTFKERRFSGRYITTFDEKRNTTVLQFDDLKRVSGSADFELEGGGPGVYTYYTYGPFGVMTGVRQPGGVHTTSFEYDVRGRRTRMIDPDAGDRRFNFNAFGELKDTRDAMGALTTYTRDALGRITQVDKSDGRSNFTWDTALHGIGKVAVSTNASHYAVVRMETTFDALSRPKQTAWIASNLLFSADIDRTYDAYGRLQTLTYPAVTGRTRLQVERLYNDRGYLRAVQDPATQHLYWEAQAYNAYGQLTNERMGNTAETVRQYDVDGKVRSIRTVLGLTTLQDLAYTYEPNGNLSQRQDLLAQTVEDFTYDRLERLTTWKVAQGGSLSELRYHHAPNGNLLDRTVVSGPGSTVTYGYGAGAGPHAVTSMTEGGVTSSYTYDANGRQLTGTGRQVSYTSFDLPASLTVGGQPTLYFYDANRQRVGRSTQGPAMDQTLYAGEVYEQRRKSSTTEHVFKIHGADRQVAQVVWTQSGGTFQVDRELFLHVDPLGSTETVTNTLGAVEERMKFDPFGSRRSPASLTTSISPPFGAVHLGFTGHEADAESGLINMKGRMYDPVLGRFLIADPHVTYPHFGQSYNRYSYVLNNPLAFVDPTGFDSTGPGGDGSSGSGGDGPSGPGSPSGGGGSYSGDGPTYGPQGDGSYGWGETGNVTGPGTGCAGCGRGKGAEADSDPTGKESASDDSGVNMSVELTPEEAWLLYGNRGPTSSMTANPRGPTRPATRPDVSMTQSERAESWAWAFEIAFSWATGTGARELHFDADSTPVKAMRSSMSYINARNEWMEAVDMAGGKFHPLRVQGRNDSQGVFAFVIGNYRATFSPNPDGKTMTVTIWNRSSWTSYLHKSFDGAFEPPNEAPNWDRAESDGNNWSIEGYEVWGMPFANVYQVFSWQEPLPRMNELPQWSHTPD</sequence>
<evidence type="ECO:0000313" key="10">
    <source>
        <dbReference type="Proteomes" id="UP000007587"/>
    </source>
</evidence>
<dbReference type="PANTHER" id="PTHR32305">
    <property type="match status" value="1"/>
</dbReference>
<gene>
    <name evidence="9" type="ordered locus">COCOR_04583</name>
</gene>
<dbReference type="Gene3D" id="2.130.10.130">
    <property type="entry name" value="Integrin alpha, N-terminal"/>
    <property type="match status" value="1"/>
</dbReference>
<feature type="domain" description="Teneurin-like YD-shell" evidence="8">
    <location>
        <begin position="1336"/>
        <end position="1791"/>
    </location>
</feature>
<keyword evidence="10" id="KW-1185">Reference proteome</keyword>
<reference evidence="10" key="2">
    <citation type="submission" date="2012-03" db="EMBL/GenBank/DDBJ databases">
        <title>Genome sequence of the fruiting myxobacterium Corallococcus coralloides DSM 2259.</title>
        <authorList>
            <person name="Huntley S."/>
            <person name="Zhang Y."/>
            <person name="Treuner-Lange A."/>
            <person name="Sensen C.W."/>
            <person name="Sogaard-Andersen L."/>
        </authorList>
    </citation>
    <scope>NUCLEOTIDE SEQUENCE [LARGE SCALE GENOMIC DNA]</scope>
    <source>
        <strain evidence="10">ATCC 25202 / DSM 2259 / NBRC 100086 / M2</strain>
    </source>
</reference>
<organism evidence="9 10">
    <name type="scientific">Corallococcus coralloides (strain ATCC 25202 / DSM 2259 / NBRC 100086 / M2)</name>
    <name type="common">Myxococcus coralloides</name>
    <dbReference type="NCBI Taxonomy" id="1144275"/>
    <lineage>
        <taxon>Bacteria</taxon>
        <taxon>Pseudomonadati</taxon>
        <taxon>Myxococcota</taxon>
        <taxon>Myxococcia</taxon>
        <taxon>Myxococcales</taxon>
        <taxon>Cystobacterineae</taxon>
        <taxon>Myxococcaceae</taxon>
        <taxon>Corallococcus</taxon>
    </lineage>
</organism>
<comment type="subcellular location">
    <subcellularLocation>
        <location evidence="1">Secreted</location>
    </subcellularLocation>
</comment>
<evidence type="ECO:0000259" key="8">
    <source>
        <dbReference type="Pfam" id="PF25023"/>
    </source>
</evidence>
<dbReference type="SUPFAM" id="SSF69318">
    <property type="entry name" value="Integrin alpha N-terminal domain"/>
    <property type="match status" value="2"/>
</dbReference>
<evidence type="ECO:0000313" key="9">
    <source>
        <dbReference type="EMBL" id="AFE05906.1"/>
    </source>
</evidence>
<evidence type="ECO:0000256" key="2">
    <source>
        <dbReference type="ARBA" id="ARBA00022525"/>
    </source>
</evidence>
<feature type="compositionally biased region" description="Gly residues" evidence="6">
    <location>
        <begin position="1821"/>
        <end position="1849"/>
    </location>
</feature>
<feature type="region of interest" description="Disordered" evidence="6">
    <location>
        <begin position="1882"/>
        <end position="1907"/>
    </location>
</feature>
<dbReference type="InParanoid" id="H8MI02"/>
<dbReference type="Pfam" id="PF03534">
    <property type="entry name" value="SpvB"/>
    <property type="match status" value="1"/>
</dbReference>
<name>H8MI02_CORCM</name>
<dbReference type="Pfam" id="PF25023">
    <property type="entry name" value="TEN_YD-shell"/>
    <property type="match status" value="1"/>
</dbReference>
<evidence type="ECO:0000256" key="5">
    <source>
        <dbReference type="ARBA" id="ARBA00023026"/>
    </source>
</evidence>
<proteinExistence type="predicted"/>
<feature type="compositionally biased region" description="Gly residues" evidence="6">
    <location>
        <begin position="1858"/>
        <end position="1868"/>
    </location>
</feature>
<evidence type="ECO:0000256" key="1">
    <source>
        <dbReference type="ARBA" id="ARBA00004613"/>
    </source>
</evidence>
<feature type="domain" description="Insecticide toxin TcdB middle/N-terminal" evidence="7">
    <location>
        <begin position="728"/>
        <end position="844"/>
    </location>
</feature>
<dbReference type="Pfam" id="PF13517">
    <property type="entry name" value="FG-GAP_3"/>
    <property type="match status" value="1"/>
</dbReference>
<dbReference type="NCBIfam" id="TIGR03696">
    <property type="entry name" value="Rhs_assc_core"/>
    <property type="match status" value="1"/>
</dbReference>
<dbReference type="InterPro" id="IPR050708">
    <property type="entry name" value="T6SS_VgrG/RHS"/>
</dbReference>
<dbReference type="InterPro" id="IPR013517">
    <property type="entry name" value="FG-GAP"/>
</dbReference>
<feature type="region of interest" description="Disordered" evidence="6">
    <location>
        <begin position="1924"/>
        <end position="1944"/>
    </location>
</feature>
<dbReference type="Gene3D" id="2.180.10.10">
    <property type="entry name" value="RHS repeat-associated core"/>
    <property type="match status" value="2"/>
</dbReference>
<accession>H8MI02</accession>
<dbReference type="HOGENOM" id="CLU_000852_0_1_7"/>
<dbReference type="Pfam" id="PF12256">
    <property type="entry name" value="TcdB_toxin_midN"/>
    <property type="match status" value="1"/>
</dbReference>
<keyword evidence="3" id="KW-0732">Signal</keyword>
<dbReference type="InterPro" id="IPR056823">
    <property type="entry name" value="TEN-like_YD-shell"/>
</dbReference>
<evidence type="ECO:0000256" key="3">
    <source>
        <dbReference type="ARBA" id="ARBA00022729"/>
    </source>
</evidence>
<dbReference type="Proteomes" id="UP000007587">
    <property type="component" value="Chromosome"/>
</dbReference>
<keyword evidence="4" id="KW-0677">Repeat</keyword>
<evidence type="ECO:0000256" key="6">
    <source>
        <dbReference type="SAM" id="MobiDB-lite"/>
    </source>
</evidence>
<dbReference type="EMBL" id="CP003389">
    <property type="protein sequence ID" value="AFE05906.1"/>
    <property type="molecule type" value="Genomic_DNA"/>
</dbReference>
<feature type="region of interest" description="Disordered" evidence="6">
    <location>
        <begin position="1815"/>
        <end position="1868"/>
    </location>
</feature>
<protein>
    <submittedName>
        <fullName evidence="9">Uncharacterized protein</fullName>
    </submittedName>
</protein>
<evidence type="ECO:0000259" key="7">
    <source>
        <dbReference type="Pfam" id="PF12256"/>
    </source>
</evidence>
<dbReference type="PANTHER" id="PTHR32305:SF15">
    <property type="entry name" value="PROTEIN RHSA-RELATED"/>
    <property type="match status" value="1"/>
</dbReference>
<dbReference type="InterPro" id="IPR022045">
    <property type="entry name" value="TcdB_toxin_mid/N"/>
</dbReference>
<dbReference type="GO" id="GO:0005576">
    <property type="term" value="C:extracellular region"/>
    <property type="evidence" value="ECO:0007669"/>
    <property type="project" value="UniProtKB-SubCell"/>
</dbReference>
<dbReference type="STRING" id="1144275.COCOR_04583"/>
<dbReference type="InterPro" id="IPR003284">
    <property type="entry name" value="Sal_SpvB"/>
</dbReference>
<dbReference type="InterPro" id="IPR028994">
    <property type="entry name" value="Integrin_alpha_N"/>
</dbReference>
<dbReference type="eggNOG" id="COG3209">
    <property type="taxonomic scope" value="Bacteria"/>
</dbReference>
<dbReference type="GO" id="GO:0005737">
    <property type="term" value="C:cytoplasm"/>
    <property type="evidence" value="ECO:0007669"/>
    <property type="project" value="InterPro"/>
</dbReference>
<dbReference type="RefSeq" id="WP_014397388.1">
    <property type="nucleotide sequence ID" value="NC_017030.1"/>
</dbReference>
<feature type="compositionally biased region" description="Basic and acidic residues" evidence="6">
    <location>
        <begin position="1885"/>
        <end position="1899"/>
    </location>
</feature>
<evidence type="ECO:0000256" key="4">
    <source>
        <dbReference type="ARBA" id="ARBA00022737"/>
    </source>
</evidence>
<keyword evidence="5" id="KW-0843">Virulence</keyword>